<dbReference type="GO" id="GO:0016787">
    <property type="term" value="F:hydrolase activity"/>
    <property type="evidence" value="ECO:0007669"/>
    <property type="project" value="UniProtKB-KW"/>
</dbReference>
<keyword evidence="1" id="KW-0378">Hydrolase</keyword>
<evidence type="ECO:0000313" key="2">
    <source>
        <dbReference type="Proteomes" id="UP000254291"/>
    </source>
</evidence>
<reference evidence="1 2" key="1">
    <citation type="submission" date="2018-06" db="EMBL/GenBank/DDBJ databases">
        <authorList>
            <consortium name="Pathogen Informatics"/>
            <person name="Doyle S."/>
        </authorList>
    </citation>
    <scope>NUCLEOTIDE SEQUENCE [LARGE SCALE GENOMIC DNA]</scope>
    <source>
        <strain evidence="1 2">NCTC10742</strain>
    </source>
</reference>
<dbReference type="EMBL" id="UGQM01000001">
    <property type="protein sequence ID" value="STZ44378.1"/>
    <property type="molecule type" value="Genomic_DNA"/>
</dbReference>
<dbReference type="Proteomes" id="UP000254291">
    <property type="component" value="Unassembled WGS sequence"/>
</dbReference>
<gene>
    <name evidence="1" type="ORF">NCTC10742_03612</name>
</gene>
<accession>A0A378SQK3</accession>
<protein>
    <submittedName>
        <fullName evidence="1">Cell wall-associated hydrolase</fullName>
    </submittedName>
</protein>
<name>A0A378SQK3_9MYCO</name>
<evidence type="ECO:0000313" key="1">
    <source>
        <dbReference type="EMBL" id="STZ44378.1"/>
    </source>
</evidence>
<sequence length="132" mass="13961">MTLPVLEAQSRAMGKRLAFILVAIGVLAALLATDVSADPAADALAELTELSRLAEQTTEQIHTAQIDLDEKLAAQQFVEKRAASDRMSVDAASADLAKYQAAVDKLAAAFIHGWPYRHLGGGFDGDVSTGTH</sequence>
<proteinExistence type="predicted"/>
<dbReference type="AlphaFoldDB" id="A0A378SQK3"/>
<organism evidence="1 2">
    <name type="scientific">Mycolicibacterium gilvum</name>
    <dbReference type="NCBI Taxonomy" id="1804"/>
    <lineage>
        <taxon>Bacteria</taxon>
        <taxon>Bacillati</taxon>
        <taxon>Actinomycetota</taxon>
        <taxon>Actinomycetes</taxon>
        <taxon>Mycobacteriales</taxon>
        <taxon>Mycobacteriaceae</taxon>
        <taxon>Mycolicibacterium</taxon>
    </lineage>
</organism>